<dbReference type="PANTHER" id="PTHR43020">
    <property type="entry name" value="CDK5 REGULATORY SUBUNIT-ASSOCIATED PROTEIN 1"/>
    <property type="match status" value="1"/>
</dbReference>
<dbReference type="Pfam" id="PF04055">
    <property type="entry name" value="Radical_SAM"/>
    <property type="match status" value="1"/>
</dbReference>
<evidence type="ECO:0000313" key="2">
    <source>
        <dbReference type="EMBL" id="OLY81152.1"/>
    </source>
</evidence>
<dbReference type="Gene3D" id="3.80.30.20">
    <property type="entry name" value="tm_1862 like domain"/>
    <property type="match status" value="1"/>
</dbReference>
<name>A0A1R0GW90_9FUNG</name>
<dbReference type="GO" id="GO:0005829">
    <property type="term" value="C:cytosol"/>
    <property type="evidence" value="ECO:0007669"/>
    <property type="project" value="TreeGrafter"/>
</dbReference>
<reference evidence="2 3" key="1">
    <citation type="journal article" date="2016" name="Mol. Biol. Evol.">
        <title>Genome-Wide Survey of Gut Fungi (Harpellales) Reveals the First Horizontally Transferred Ubiquitin Gene from a Mosquito Host.</title>
        <authorList>
            <person name="Wang Y."/>
            <person name="White M.M."/>
            <person name="Kvist S."/>
            <person name="Moncalvo J.M."/>
        </authorList>
    </citation>
    <scope>NUCLEOTIDE SEQUENCE [LARGE SCALE GENOMIC DNA]</scope>
    <source>
        <strain evidence="2 3">ALG-7-W6</strain>
    </source>
</reference>
<dbReference type="STRING" id="133383.A0A1R0GW90"/>
<dbReference type="InterPro" id="IPR007197">
    <property type="entry name" value="rSAM"/>
</dbReference>
<dbReference type="EMBL" id="LSSL01002712">
    <property type="protein sequence ID" value="OLY81152.1"/>
    <property type="molecule type" value="Genomic_DNA"/>
</dbReference>
<dbReference type="SUPFAM" id="SSF102114">
    <property type="entry name" value="Radical SAM enzymes"/>
    <property type="match status" value="1"/>
</dbReference>
<dbReference type="AlphaFoldDB" id="A0A1R0GW90"/>
<dbReference type="InterPro" id="IPR006638">
    <property type="entry name" value="Elp3/MiaA/NifB-like_rSAM"/>
</dbReference>
<dbReference type="OrthoDB" id="190098at2759"/>
<organism evidence="2 3">
    <name type="scientific">Smittium mucronatum</name>
    <dbReference type="NCBI Taxonomy" id="133383"/>
    <lineage>
        <taxon>Eukaryota</taxon>
        <taxon>Fungi</taxon>
        <taxon>Fungi incertae sedis</taxon>
        <taxon>Zoopagomycota</taxon>
        <taxon>Kickxellomycotina</taxon>
        <taxon>Harpellomycetes</taxon>
        <taxon>Harpellales</taxon>
        <taxon>Legeriomycetaceae</taxon>
        <taxon>Smittium</taxon>
    </lineage>
</organism>
<comment type="caution">
    <text evidence="2">The sequence shown here is derived from an EMBL/GenBank/DDBJ whole genome shotgun (WGS) entry which is preliminary data.</text>
</comment>
<feature type="domain" description="Radical SAM core" evidence="1">
    <location>
        <begin position="1"/>
        <end position="145"/>
    </location>
</feature>
<dbReference type="GO" id="GO:0051536">
    <property type="term" value="F:iron-sulfur cluster binding"/>
    <property type="evidence" value="ECO:0007669"/>
    <property type="project" value="InterPro"/>
</dbReference>
<dbReference type="SMART" id="SM00729">
    <property type="entry name" value="Elp3"/>
    <property type="match status" value="1"/>
</dbReference>
<gene>
    <name evidence="2" type="ORF">AYI68_g4744</name>
</gene>
<keyword evidence="3" id="KW-1185">Reference proteome</keyword>
<evidence type="ECO:0000313" key="3">
    <source>
        <dbReference type="Proteomes" id="UP000187455"/>
    </source>
</evidence>
<dbReference type="InterPro" id="IPR023404">
    <property type="entry name" value="rSAM_horseshoe"/>
</dbReference>
<sequence length="263" mass="29940">MRIKFTSPHPKDFPDALLNIIKNNKNISQNIHLPAQSGSTSVLARMRRGYSFESYISLVEKIRQILPNVTLSTDLIVGFCGETDSEFQQTLELVRRVEFDTAFMFAYSMREKTHAHRNYEDDVPAQVKQARLQELIELFHETAKRKNQKYIGTYKLVLVDTANQSTICNENYNINQSQISDAYHSNADNISSSRVPDINLKGKVSGFDEFNHKVFLYPNPDDGRAFFNIKKGDYVLAKVVSASSVSLTANIISNSSVIEYFSY</sequence>
<dbReference type="Proteomes" id="UP000187455">
    <property type="component" value="Unassembled WGS sequence"/>
</dbReference>
<accession>A0A1R0GW90</accession>
<proteinExistence type="predicted"/>
<dbReference type="InterPro" id="IPR058240">
    <property type="entry name" value="rSAM_sf"/>
</dbReference>
<dbReference type="GO" id="GO:0005739">
    <property type="term" value="C:mitochondrion"/>
    <property type="evidence" value="ECO:0007669"/>
    <property type="project" value="TreeGrafter"/>
</dbReference>
<evidence type="ECO:0000259" key="1">
    <source>
        <dbReference type="PROSITE" id="PS51918"/>
    </source>
</evidence>
<protein>
    <submittedName>
        <fullName evidence="2">CDK5RAP1-like protein</fullName>
    </submittedName>
</protein>
<dbReference type="PROSITE" id="PS51918">
    <property type="entry name" value="RADICAL_SAM"/>
    <property type="match status" value="1"/>
</dbReference>
<dbReference type="GO" id="GO:0035597">
    <property type="term" value="F:tRNA-2-methylthio-N(6)-dimethylallyladenosine(37) synthase activity"/>
    <property type="evidence" value="ECO:0007669"/>
    <property type="project" value="TreeGrafter"/>
</dbReference>
<dbReference type="PANTHER" id="PTHR43020:SF2">
    <property type="entry name" value="MITOCHONDRIAL TRNA METHYLTHIOTRANSFERASE CDK5RAP1"/>
    <property type="match status" value="1"/>
</dbReference>